<gene>
    <name evidence="1" type="ORF">UFOPK1591_00584</name>
</gene>
<reference evidence="1" key="1">
    <citation type="submission" date="2020-05" db="EMBL/GenBank/DDBJ databases">
        <authorList>
            <person name="Chiriac C."/>
            <person name="Salcher M."/>
            <person name="Ghai R."/>
            <person name="Kavagutti S V."/>
        </authorList>
    </citation>
    <scope>NUCLEOTIDE SEQUENCE</scope>
</reference>
<dbReference type="AlphaFoldDB" id="A0A6J6D666"/>
<protein>
    <submittedName>
        <fullName evidence="1">Unannotated protein</fullName>
    </submittedName>
</protein>
<name>A0A6J6D666_9ZZZZ</name>
<dbReference type="EMBL" id="CAEZTD010000032">
    <property type="protein sequence ID" value="CAB4558826.1"/>
    <property type="molecule type" value="Genomic_DNA"/>
</dbReference>
<organism evidence="1">
    <name type="scientific">freshwater metagenome</name>
    <dbReference type="NCBI Taxonomy" id="449393"/>
    <lineage>
        <taxon>unclassified sequences</taxon>
        <taxon>metagenomes</taxon>
        <taxon>ecological metagenomes</taxon>
    </lineage>
</organism>
<proteinExistence type="predicted"/>
<sequence length="50" mass="5461">MLGLRAKPRWLVIPATRLTLRILRAAIGPESPIEDAALARLARIGVINES</sequence>
<accession>A0A6J6D666</accession>
<evidence type="ECO:0000313" key="1">
    <source>
        <dbReference type="EMBL" id="CAB4558826.1"/>
    </source>
</evidence>